<gene>
    <name evidence="1" type="ORF">BDN72DRAFT_855321</name>
</gene>
<keyword evidence="2" id="KW-1185">Reference proteome</keyword>
<protein>
    <submittedName>
        <fullName evidence="1">Uncharacterized protein</fullName>
    </submittedName>
</protein>
<dbReference type="EMBL" id="ML208283">
    <property type="protein sequence ID" value="TFK72618.1"/>
    <property type="molecule type" value="Genomic_DNA"/>
</dbReference>
<dbReference type="Proteomes" id="UP000308600">
    <property type="component" value="Unassembled WGS sequence"/>
</dbReference>
<evidence type="ECO:0000313" key="2">
    <source>
        <dbReference type="Proteomes" id="UP000308600"/>
    </source>
</evidence>
<organism evidence="1 2">
    <name type="scientific">Pluteus cervinus</name>
    <dbReference type="NCBI Taxonomy" id="181527"/>
    <lineage>
        <taxon>Eukaryota</taxon>
        <taxon>Fungi</taxon>
        <taxon>Dikarya</taxon>
        <taxon>Basidiomycota</taxon>
        <taxon>Agaricomycotina</taxon>
        <taxon>Agaricomycetes</taxon>
        <taxon>Agaricomycetidae</taxon>
        <taxon>Agaricales</taxon>
        <taxon>Pluteineae</taxon>
        <taxon>Pluteaceae</taxon>
        <taxon>Pluteus</taxon>
    </lineage>
</organism>
<name>A0ACD3B3M1_9AGAR</name>
<accession>A0ACD3B3M1</accession>
<reference evidence="1 2" key="1">
    <citation type="journal article" date="2019" name="Nat. Ecol. Evol.">
        <title>Megaphylogeny resolves global patterns of mushroom evolution.</title>
        <authorList>
            <person name="Varga T."/>
            <person name="Krizsan K."/>
            <person name="Foldi C."/>
            <person name="Dima B."/>
            <person name="Sanchez-Garcia M."/>
            <person name="Sanchez-Ramirez S."/>
            <person name="Szollosi G.J."/>
            <person name="Szarkandi J.G."/>
            <person name="Papp V."/>
            <person name="Albert L."/>
            <person name="Andreopoulos W."/>
            <person name="Angelini C."/>
            <person name="Antonin V."/>
            <person name="Barry K.W."/>
            <person name="Bougher N.L."/>
            <person name="Buchanan P."/>
            <person name="Buyck B."/>
            <person name="Bense V."/>
            <person name="Catcheside P."/>
            <person name="Chovatia M."/>
            <person name="Cooper J."/>
            <person name="Damon W."/>
            <person name="Desjardin D."/>
            <person name="Finy P."/>
            <person name="Geml J."/>
            <person name="Haridas S."/>
            <person name="Hughes K."/>
            <person name="Justo A."/>
            <person name="Karasinski D."/>
            <person name="Kautmanova I."/>
            <person name="Kiss B."/>
            <person name="Kocsube S."/>
            <person name="Kotiranta H."/>
            <person name="LaButti K.M."/>
            <person name="Lechner B.E."/>
            <person name="Liimatainen K."/>
            <person name="Lipzen A."/>
            <person name="Lukacs Z."/>
            <person name="Mihaltcheva S."/>
            <person name="Morgado L.N."/>
            <person name="Niskanen T."/>
            <person name="Noordeloos M.E."/>
            <person name="Ohm R.A."/>
            <person name="Ortiz-Santana B."/>
            <person name="Ovrebo C."/>
            <person name="Racz N."/>
            <person name="Riley R."/>
            <person name="Savchenko A."/>
            <person name="Shiryaev A."/>
            <person name="Soop K."/>
            <person name="Spirin V."/>
            <person name="Szebenyi C."/>
            <person name="Tomsovsky M."/>
            <person name="Tulloss R.E."/>
            <person name="Uehling J."/>
            <person name="Grigoriev I.V."/>
            <person name="Vagvolgyi C."/>
            <person name="Papp T."/>
            <person name="Martin F.M."/>
            <person name="Miettinen O."/>
            <person name="Hibbett D.S."/>
            <person name="Nagy L.G."/>
        </authorList>
    </citation>
    <scope>NUCLEOTIDE SEQUENCE [LARGE SCALE GENOMIC DNA]</scope>
    <source>
        <strain evidence="1 2">NL-1719</strain>
    </source>
</reference>
<sequence>MDVDVCNGVKIIDLTDPCIRALSFIVPTFPGPIHRLLKWLGKPFHRYIALEEAEAIDLDVVKAGGGVIEGDVTTNRARYFGEDPRDTAIPLWRTLIFTIVGLLEFLGWLTIASFRFVTDPHPTDGKEFWYEVLGPLGIALAWLYTAVRPIARPTATPPFDSFALYVLFLLGGIVKVGEMLYSHLILGVDWPSDWKVGLEVLDLTVVLALVIVVLVMPLAIPSSLVKKEQIGLEVSPENYTSLFGWITFSWVYPLVQRGRNTTLNEKDVWSLSPTVQSRPIFIKFSTLPKDFSGITDKSKAEETKQKAEEAERDRGEASEANTGTVVSKTKKKEEKEKKKRKEKEDKNKVAKADDPKAGADVGKIVNLMAGDANKVSNMVSLAYFIYGAPFEIIIAGTFLYQLMGLSAFAGFFVLILGWPLNSVIARRSVRIQKGVLAARDKRMGVLNELLGAIKLIKFFAWEDSPYQLDYVVFALDVRTNPGVYHRLLRTGVALKRIAVYLDEDEDSGHVSSLKKGFSPSTLPGWLDYEDKQQLESGLGIAHGSFKWNEVEEKKDGDDKGKGKDGTNKPMGHGKDVSSSSSRTIGRHGVSPTRSTETGSTLSSTGDVETASTSTAARNTEELEPPKSPASNGSEEQKFKLKDLDVLFPEGELTVVTGPTASGKTALLMALLGEMTTLSGHIVMSKDPSKVDENGYMHAISYAAQSPWLRHQSIKDNILFGYPYEDDSFIARRSIRIQKGVLAARDKRMGVLNELIGAIKLIKFFAWEDRWIDRAMDARGYEMKWFIKARINSVMFYMLWTCAPILVSIISFFVYVQQGNELTISVAFTAIALFSMIRAPLNVIPAWIVQILQTGVALKRIAVYLDEDEVSPQVSSLKKGFSPPSTLPGWRDFEEEQRLESGLGIAHGSFKWNEVEEKKDGDDKGKGKDGTSKPTGHGKDASSSSSRTVAKHGVSPTRSTETGSTLSSPGDVETASTSTAARNAEDQEESESPTSPASSNGSEEQKFELKDLDVLFPEGELTVVTGPTASGKAALLMALLGEMTTLSGQIIMSKDPSKVDENGYMHAISYAAQSPWLRHQSINDNILFGYPYEEDRYNETIECCALLPDLDMLEDGDQTEIGVRGWRDFEEEQRLESGLGIAHGSFKWNEVEEKKDGDDKGKGKDGTSKPTGHGKDASSSSSRTVAKHGVSPTRSTETGSTLSSPGDVETASTSTAARNAEDQEESESPTSPASSNGSEEQKFELKDLDVLFPEGELTVVTGPTASGKTALLMALLGEMTTLSGQIIMSKDPSKVDENGYMHAISYAAQSPWLRHQSIKDNILFGYPYEEDRYNETIECCALLPDLDMLEDGDQTEIGARGVSLSGGQKARVALARAIYARTKYVLLDDPLSAVDSHTARFLFDRLFRGPLLRNRTVVLVTHHVELVLPGAYYLVRMLDGRIDTKGAVKDLRAQGALDDIVHDAEADAAAETDIQVRVEDESGNEVAVAEGDKATSPSGDSPTTDSAGKKPRKLIKDEHRETGGVKWSIYKSYLRASSYWIWGFLGFMVVVNQFLGITEKLWIKTWGEAYGSEDLAPLYTFRSFATQEHGLGVDGYLTTHQLMHPHQSYNSNFRTDGLTYQSGLSASITGFLGITFDWPKAQEHPLFYVAVYAVIGFASAMAGVISVTAQYTGALRASRILFKKLLVTVVRATFRFHDTTPQGRLLNRFGKDIETIDTSLAGSLQAVNSSLASFFASILTVAIIFPGFLIPAVVIGFAYRELAIGYLNTGRDLRRMESNTRSPIFSDFGELLEGIVTVRAFSAERRFLDNLHKKIDLTTQMWYSFWMTNRWLLLNFDALGALGVLITTLFSIATLTDGAGFAGLCITSAMAFTTSVYWACRFWTGLELDLNSVERIVEYLDLPQEAPNHIEGRQVPAYWPSSANNESLISVENLTIKYAPDLPAVLQNVSFQLKAGERVGLLGRTGSGKSTLAMSILRFVDPVEGKIVIDGIDISNIGLYDLRSRLDATLFSGTLKENLDPFGEHSEEDCLDVLRRVHMINQSTQASRVASRIHSPSSSRPPSRAESGHEVDREATAATTDTFYTAASSSTAPSISGTSDVDSKPLITLDSQVSAGGTNFSQGQRQLIAMARALLRRSSIVVLDEATSSIDFNTDAKIQQTIREAFTDSLLLTGLSLSIGFLVAHRLRTVIDYDRLLVLDKGQVVEFDTPYNLIRKDNGIFRQMCLKSGTFNELVAAAQAKAERG</sequence>
<proteinExistence type="predicted"/>
<evidence type="ECO:0000313" key="1">
    <source>
        <dbReference type="EMBL" id="TFK72618.1"/>
    </source>
</evidence>